<gene>
    <name evidence="1" type="ORF">LCGC14_0246750</name>
</gene>
<organism evidence="1">
    <name type="scientific">marine sediment metagenome</name>
    <dbReference type="NCBI Taxonomy" id="412755"/>
    <lineage>
        <taxon>unclassified sequences</taxon>
        <taxon>metagenomes</taxon>
        <taxon>ecological metagenomes</taxon>
    </lineage>
</organism>
<dbReference type="EMBL" id="LAZR01000127">
    <property type="protein sequence ID" value="KKN88564.1"/>
    <property type="molecule type" value="Genomic_DNA"/>
</dbReference>
<reference evidence="1" key="1">
    <citation type="journal article" date="2015" name="Nature">
        <title>Complex archaea that bridge the gap between prokaryotes and eukaryotes.</title>
        <authorList>
            <person name="Spang A."/>
            <person name="Saw J.H."/>
            <person name="Jorgensen S.L."/>
            <person name="Zaremba-Niedzwiedzka K."/>
            <person name="Martijn J."/>
            <person name="Lind A.E."/>
            <person name="van Eijk R."/>
            <person name="Schleper C."/>
            <person name="Guy L."/>
            <person name="Ettema T.J."/>
        </authorList>
    </citation>
    <scope>NUCLEOTIDE SEQUENCE</scope>
</reference>
<comment type="caution">
    <text evidence="1">The sequence shown here is derived from an EMBL/GenBank/DDBJ whole genome shotgun (WGS) entry which is preliminary data.</text>
</comment>
<proteinExistence type="predicted"/>
<evidence type="ECO:0008006" key="2">
    <source>
        <dbReference type="Google" id="ProtNLM"/>
    </source>
</evidence>
<evidence type="ECO:0000313" key="1">
    <source>
        <dbReference type="EMBL" id="KKN88564.1"/>
    </source>
</evidence>
<protein>
    <recommendedName>
        <fullName evidence="2">EVE domain-containing protein</fullName>
    </recommendedName>
</protein>
<name>A0A0F9UA97_9ZZZZ</name>
<dbReference type="AlphaFoldDB" id="A0A0F9UA97"/>
<sequence>MAFGIFIHRSDSIYDDSPAERYQFPSQYLSRVRACVGDWIIFYEPRKVLDTRGYFAIAKVKAVIPDPKANGMYIALIEPGSYLDFPNPVPFSDSDGVIERGVLNEEGRISGRAQSAVRPISPQDFDRILEHGFEVRTDILPRIDARNQAGFDDEPAPFLYEYGQERDRIRYIGS</sequence>
<accession>A0A0F9UA97</accession>